<evidence type="ECO:0008006" key="3">
    <source>
        <dbReference type="Google" id="ProtNLM"/>
    </source>
</evidence>
<dbReference type="Ensembl" id="ENSSGRT00000079924.1">
    <property type="protein sequence ID" value="ENSSGRP00000075074.1"/>
    <property type="gene ID" value="ENSSGRG00000038110.1"/>
</dbReference>
<dbReference type="PANTHER" id="PTHR15360:SF4">
    <property type="entry name" value="PROTEIN KINASE DOMAIN-CONTAINING PROTEIN"/>
    <property type="match status" value="1"/>
</dbReference>
<name>A0A672QGX9_SINGR</name>
<proteinExistence type="predicted"/>
<reference evidence="1" key="1">
    <citation type="submission" date="2025-08" db="UniProtKB">
        <authorList>
            <consortium name="Ensembl"/>
        </authorList>
    </citation>
    <scope>IDENTIFICATION</scope>
</reference>
<reference evidence="1" key="2">
    <citation type="submission" date="2025-09" db="UniProtKB">
        <authorList>
            <consortium name="Ensembl"/>
        </authorList>
    </citation>
    <scope>IDENTIFICATION</scope>
</reference>
<accession>A0A672QGX9</accession>
<dbReference type="InterPro" id="IPR036179">
    <property type="entry name" value="Ig-like_dom_sf"/>
</dbReference>
<dbReference type="AlphaFoldDB" id="A0A672QGX9"/>
<evidence type="ECO:0000313" key="1">
    <source>
        <dbReference type="Ensembl" id="ENSSGRP00000075074.1"/>
    </source>
</evidence>
<organism evidence="1 2">
    <name type="scientific">Sinocyclocheilus grahami</name>
    <name type="common">Dianchi golden-line fish</name>
    <name type="synonym">Barbus grahami</name>
    <dbReference type="NCBI Taxonomy" id="75366"/>
    <lineage>
        <taxon>Eukaryota</taxon>
        <taxon>Metazoa</taxon>
        <taxon>Chordata</taxon>
        <taxon>Craniata</taxon>
        <taxon>Vertebrata</taxon>
        <taxon>Euteleostomi</taxon>
        <taxon>Actinopterygii</taxon>
        <taxon>Neopterygii</taxon>
        <taxon>Teleostei</taxon>
        <taxon>Ostariophysi</taxon>
        <taxon>Cypriniformes</taxon>
        <taxon>Cyprinidae</taxon>
        <taxon>Cyprininae</taxon>
        <taxon>Sinocyclocheilus</taxon>
    </lineage>
</organism>
<dbReference type="CDD" id="cd00096">
    <property type="entry name" value="Ig"/>
    <property type="match status" value="1"/>
</dbReference>
<dbReference type="SUPFAM" id="SSF48726">
    <property type="entry name" value="Immunoglobulin"/>
    <property type="match status" value="1"/>
</dbReference>
<dbReference type="Gene3D" id="2.60.40.10">
    <property type="entry name" value="Immunoglobulins"/>
    <property type="match status" value="2"/>
</dbReference>
<dbReference type="InterPro" id="IPR042495">
    <property type="entry name" value="PDGFRL"/>
</dbReference>
<dbReference type="Proteomes" id="UP000472262">
    <property type="component" value="Unassembled WGS sequence"/>
</dbReference>
<dbReference type="InParanoid" id="A0A672QGX9"/>
<dbReference type="OMA" id="LFNVTWR"/>
<protein>
    <recommendedName>
        <fullName evidence="3">Ig-like domain-containing protein</fullName>
    </recommendedName>
</protein>
<dbReference type="InterPro" id="IPR013783">
    <property type="entry name" value="Ig-like_fold"/>
</dbReference>
<evidence type="ECO:0000313" key="2">
    <source>
        <dbReference type="Proteomes" id="UP000472262"/>
    </source>
</evidence>
<dbReference type="PANTHER" id="PTHR15360">
    <property type="entry name" value="PLATELET-DERIVED GROWTH FACTOR RECEPTOR LIKE"/>
    <property type="match status" value="1"/>
</dbReference>
<sequence length="211" mass="23562">MFGFFFHFLSILSNRISYFLPFQLSTIQVTMGFLETHLVLGIVLLGVFSGMDELILTPHSEFTITCSGERRVTWVEPLPRNSEVQSGFNHSTLVITDAVASNTGYYTCTLLFRTTKYIYIKSLVSYPEVPFVSEPAVETDEVGTIIPCRATNPHSQVILRNLQSGDEVSVLYDPKLGFFGVLSPGHYVCEMSVNGKAMHSIVYNLTNDKGK</sequence>
<keyword evidence="2" id="KW-1185">Reference proteome</keyword>